<reference evidence="2" key="1">
    <citation type="journal article" date="2011" name="Nat. Commun.">
        <title>Effector diversification within compartments of the Leptosphaeria maculans genome affected by Repeat-Induced Point mutations.</title>
        <authorList>
            <person name="Rouxel T."/>
            <person name="Grandaubert J."/>
            <person name="Hane J.K."/>
            <person name="Hoede C."/>
            <person name="van de Wouw A.P."/>
            <person name="Couloux A."/>
            <person name="Dominguez V."/>
            <person name="Anthouard V."/>
            <person name="Bally P."/>
            <person name="Bourras S."/>
            <person name="Cozijnsen A.J."/>
            <person name="Ciuffetti L.M."/>
            <person name="Degrave A."/>
            <person name="Dilmaghani A."/>
            <person name="Duret L."/>
            <person name="Fudal I."/>
            <person name="Goodwin S.B."/>
            <person name="Gout L."/>
            <person name="Glaser N."/>
            <person name="Linglin J."/>
            <person name="Kema G.H.J."/>
            <person name="Lapalu N."/>
            <person name="Lawrence C.B."/>
            <person name="May K."/>
            <person name="Meyer M."/>
            <person name="Ollivier B."/>
            <person name="Poulain J."/>
            <person name="Schoch C.L."/>
            <person name="Simon A."/>
            <person name="Spatafora J.W."/>
            <person name="Stachowiak A."/>
            <person name="Turgeon B.G."/>
            <person name="Tyler B.M."/>
            <person name="Vincent D."/>
            <person name="Weissenbach J."/>
            <person name="Amselem J."/>
            <person name="Quesneville H."/>
            <person name="Oliver R.P."/>
            <person name="Wincker P."/>
            <person name="Balesdent M.-H."/>
            <person name="Howlett B.J."/>
        </authorList>
    </citation>
    <scope>NUCLEOTIDE SEQUENCE [LARGE SCALE GENOMIC DNA]</scope>
    <source>
        <strain evidence="2">JN3 / isolate v23.1.3 / race Av1-4-5-6-7-8</strain>
    </source>
</reference>
<dbReference type="InParanoid" id="E4ZRS0"/>
<organism evidence="2">
    <name type="scientific">Leptosphaeria maculans (strain JN3 / isolate v23.1.3 / race Av1-4-5-6-7-8)</name>
    <name type="common">Blackleg fungus</name>
    <name type="synonym">Phoma lingam</name>
    <dbReference type="NCBI Taxonomy" id="985895"/>
    <lineage>
        <taxon>Eukaryota</taxon>
        <taxon>Fungi</taxon>
        <taxon>Dikarya</taxon>
        <taxon>Ascomycota</taxon>
        <taxon>Pezizomycotina</taxon>
        <taxon>Dothideomycetes</taxon>
        <taxon>Pleosporomycetidae</taxon>
        <taxon>Pleosporales</taxon>
        <taxon>Pleosporineae</taxon>
        <taxon>Leptosphaeriaceae</taxon>
        <taxon>Plenodomus</taxon>
        <taxon>Plenodomus lingam/Leptosphaeria maculans species complex</taxon>
    </lineage>
</organism>
<evidence type="ECO:0000313" key="2">
    <source>
        <dbReference type="Proteomes" id="UP000002668"/>
    </source>
</evidence>
<dbReference type="Proteomes" id="UP000002668">
    <property type="component" value="Genome"/>
</dbReference>
<dbReference type="VEuPathDB" id="FungiDB:LEMA_P035910.1"/>
<evidence type="ECO:0000313" key="1">
    <source>
        <dbReference type="EMBL" id="CBX93917.1"/>
    </source>
</evidence>
<protein>
    <submittedName>
        <fullName evidence="1">Predicted protein</fullName>
    </submittedName>
</protein>
<gene>
    <name evidence="1" type="ORF">LEMA_P035910.1</name>
</gene>
<keyword evidence="2" id="KW-1185">Reference proteome</keyword>
<dbReference type="HOGENOM" id="CLU_3050753_0_0_1"/>
<name>E4ZRS0_LEPMJ</name>
<accession>E4ZRS0</accession>
<sequence length="54" mass="5716">MLLDVSISATVGLVSGHDSATALMEKPPSSLPFLQVEDSAFGILPRLKEHLAQP</sequence>
<dbReference type="AlphaFoldDB" id="E4ZRS0"/>
<dbReference type="EMBL" id="FP929116">
    <property type="protein sequence ID" value="CBX93917.1"/>
    <property type="molecule type" value="Genomic_DNA"/>
</dbReference>
<proteinExistence type="predicted"/>